<dbReference type="AlphaFoldDB" id="A0A9W8JFP8"/>
<evidence type="ECO:0000256" key="1">
    <source>
        <dbReference type="SAM" id="Phobius"/>
    </source>
</evidence>
<evidence type="ECO:0000313" key="2">
    <source>
        <dbReference type="EMBL" id="KAJ2929958.1"/>
    </source>
</evidence>
<comment type="caution">
    <text evidence="2">The sequence shown here is derived from an EMBL/GenBank/DDBJ whole genome shotgun (WGS) entry which is preliminary data.</text>
</comment>
<keyword evidence="1" id="KW-0472">Membrane</keyword>
<feature type="transmembrane region" description="Helical" evidence="1">
    <location>
        <begin position="28"/>
        <end position="51"/>
    </location>
</feature>
<sequence>MILTGTYNIPAFLAISPYTTYDADQDSLLFSTHLPVVHLTFLSLCLSLPALKRKRTLYHMQ</sequence>
<keyword evidence="3" id="KW-1185">Reference proteome</keyword>
<gene>
    <name evidence="2" type="ORF">H1R20_g7133</name>
</gene>
<proteinExistence type="predicted"/>
<dbReference type="EMBL" id="JANBPK010000853">
    <property type="protein sequence ID" value="KAJ2929958.1"/>
    <property type="molecule type" value="Genomic_DNA"/>
</dbReference>
<reference evidence="2" key="1">
    <citation type="submission" date="2022-06" db="EMBL/GenBank/DDBJ databases">
        <title>Genome Sequence of Candolleomyces eurysporus.</title>
        <authorList>
            <person name="Buettner E."/>
        </authorList>
    </citation>
    <scope>NUCLEOTIDE SEQUENCE</scope>
    <source>
        <strain evidence="2">VTCC 930004</strain>
    </source>
</reference>
<dbReference type="Proteomes" id="UP001140091">
    <property type="component" value="Unassembled WGS sequence"/>
</dbReference>
<evidence type="ECO:0000313" key="3">
    <source>
        <dbReference type="Proteomes" id="UP001140091"/>
    </source>
</evidence>
<organism evidence="2 3">
    <name type="scientific">Candolleomyces eurysporus</name>
    <dbReference type="NCBI Taxonomy" id="2828524"/>
    <lineage>
        <taxon>Eukaryota</taxon>
        <taxon>Fungi</taxon>
        <taxon>Dikarya</taxon>
        <taxon>Basidiomycota</taxon>
        <taxon>Agaricomycotina</taxon>
        <taxon>Agaricomycetes</taxon>
        <taxon>Agaricomycetidae</taxon>
        <taxon>Agaricales</taxon>
        <taxon>Agaricineae</taxon>
        <taxon>Psathyrellaceae</taxon>
        <taxon>Candolleomyces</taxon>
    </lineage>
</organism>
<keyword evidence="1" id="KW-1133">Transmembrane helix</keyword>
<accession>A0A9W8JFP8</accession>
<feature type="non-terminal residue" evidence="2">
    <location>
        <position position="1"/>
    </location>
</feature>
<keyword evidence="1" id="KW-0812">Transmembrane</keyword>
<name>A0A9W8JFP8_9AGAR</name>
<protein>
    <submittedName>
        <fullName evidence="2">Uncharacterized protein</fullName>
    </submittedName>
</protein>